<feature type="non-terminal residue" evidence="1">
    <location>
        <position position="1"/>
    </location>
</feature>
<comment type="caution">
    <text evidence="1">The sequence shown here is derived from an EMBL/GenBank/DDBJ whole genome shotgun (WGS) entry which is preliminary data.</text>
</comment>
<dbReference type="AlphaFoldDB" id="A0AA36DF12"/>
<evidence type="ECO:0000313" key="1">
    <source>
        <dbReference type="EMBL" id="CAJ0586388.1"/>
    </source>
</evidence>
<organism evidence="1 2">
    <name type="scientific">Mesorhabditis spiculigera</name>
    <dbReference type="NCBI Taxonomy" id="96644"/>
    <lineage>
        <taxon>Eukaryota</taxon>
        <taxon>Metazoa</taxon>
        <taxon>Ecdysozoa</taxon>
        <taxon>Nematoda</taxon>
        <taxon>Chromadorea</taxon>
        <taxon>Rhabditida</taxon>
        <taxon>Rhabditina</taxon>
        <taxon>Rhabditomorpha</taxon>
        <taxon>Rhabditoidea</taxon>
        <taxon>Rhabditidae</taxon>
        <taxon>Mesorhabditinae</taxon>
        <taxon>Mesorhabditis</taxon>
    </lineage>
</organism>
<proteinExistence type="predicted"/>
<dbReference type="EMBL" id="CATQJA010002708">
    <property type="protein sequence ID" value="CAJ0586388.1"/>
    <property type="molecule type" value="Genomic_DNA"/>
</dbReference>
<protein>
    <submittedName>
        <fullName evidence="1">Uncharacterized protein</fullName>
    </submittedName>
</protein>
<accession>A0AA36DF12</accession>
<name>A0AA36DF12_9BILA</name>
<reference evidence="1" key="1">
    <citation type="submission" date="2023-06" db="EMBL/GenBank/DDBJ databases">
        <authorList>
            <person name="Delattre M."/>
        </authorList>
    </citation>
    <scope>NUCLEOTIDE SEQUENCE</scope>
    <source>
        <strain evidence="1">AF72</strain>
    </source>
</reference>
<gene>
    <name evidence="1" type="ORF">MSPICULIGERA_LOCUS24394</name>
</gene>
<evidence type="ECO:0000313" key="2">
    <source>
        <dbReference type="Proteomes" id="UP001177023"/>
    </source>
</evidence>
<keyword evidence="2" id="KW-1185">Reference proteome</keyword>
<sequence>MRFYFQVQILLVDFGTSELVDMPATVRHIPPLSFPLVVRKPMLIGVREEEMRTTLKHARISVRLGSTTDGVVFNGDELRVFDKDSGELMPVNEAVHCASQLERVVYNINSRPDSDETDGRAVDEPATLMGDGLIFTDDEKP</sequence>
<dbReference type="Proteomes" id="UP001177023">
    <property type="component" value="Unassembled WGS sequence"/>
</dbReference>